<evidence type="ECO:0000256" key="2">
    <source>
        <dbReference type="ARBA" id="ARBA00010868"/>
    </source>
</evidence>
<dbReference type="InterPro" id="IPR036048">
    <property type="entry name" value="Interleukin_8-like_sf"/>
</dbReference>
<dbReference type="GeneTree" id="ENSGT00530000063923"/>
<proteinExistence type="inferred from homology"/>
<evidence type="ECO:0000313" key="9">
    <source>
        <dbReference type="Ensembl" id="ENSOCUP00000006854.3"/>
    </source>
</evidence>
<comment type="subcellular location">
    <subcellularLocation>
        <location evidence="1">Secreted</location>
    </subcellularLocation>
</comment>
<dbReference type="SUPFAM" id="SSF54117">
    <property type="entry name" value="Interleukin 8-like chemokines"/>
    <property type="match status" value="1"/>
</dbReference>
<name>G1SU40_RABIT</name>
<dbReference type="GO" id="GO:0008009">
    <property type="term" value="F:chemokine activity"/>
    <property type="evidence" value="ECO:0007669"/>
    <property type="project" value="InterPro"/>
</dbReference>
<evidence type="ECO:0000256" key="5">
    <source>
        <dbReference type="ARBA" id="ARBA00022729"/>
    </source>
</evidence>
<evidence type="ECO:0000256" key="1">
    <source>
        <dbReference type="ARBA" id="ARBA00004613"/>
    </source>
</evidence>
<dbReference type="GO" id="GO:0006955">
    <property type="term" value="P:immune response"/>
    <property type="evidence" value="ECO:0007669"/>
    <property type="project" value="InterPro"/>
</dbReference>
<dbReference type="Bgee" id="ENSOCUG00000007934">
    <property type="expression patterns" value="Expressed in skeletal muscle tissue and 6 other cell types or tissues"/>
</dbReference>
<evidence type="ECO:0000256" key="7">
    <source>
        <dbReference type="SAM" id="MobiDB-lite"/>
    </source>
</evidence>
<evidence type="ECO:0000259" key="8">
    <source>
        <dbReference type="Pfam" id="PF00048"/>
    </source>
</evidence>
<comment type="similarity">
    <text evidence="2">Belongs to the intercrine beta (chemokine CC) family.</text>
</comment>
<keyword evidence="5" id="KW-0732">Signal</keyword>
<keyword evidence="6" id="KW-1015">Disulfide bond</keyword>
<reference evidence="9" key="2">
    <citation type="submission" date="2025-08" db="UniProtKB">
        <authorList>
            <consortium name="Ensembl"/>
        </authorList>
    </citation>
    <scope>IDENTIFICATION</scope>
    <source>
        <strain evidence="9">Thorbecke</strain>
    </source>
</reference>
<keyword evidence="3" id="KW-0202">Cytokine</keyword>
<accession>G1SU40</accession>
<dbReference type="HOGENOM" id="CLU_2003113_0_0_1"/>
<dbReference type="Proteomes" id="UP000001811">
    <property type="component" value="Chromosome 11"/>
</dbReference>
<keyword evidence="10" id="KW-1185">Reference proteome</keyword>
<reference evidence="9 10" key="1">
    <citation type="journal article" date="2011" name="Nature">
        <title>A high-resolution map of human evolutionary constraint using 29 mammals.</title>
        <authorList>
            <person name="Lindblad-Toh K."/>
            <person name="Garber M."/>
            <person name="Zuk O."/>
            <person name="Lin M.F."/>
            <person name="Parker B.J."/>
            <person name="Washietl S."/>
            <person name="Kheradpour P."/>
            <person name="Ernst J."/>
            <person name="Jordan G."/>
            <person name="Mauceli E."/>
            <person name="Ward L.D."/>
            <person name="Lowe C.B."/>
            <person name="Holloway A.K."/>
            <person name="Clamp M."/>
            <person name="Gnerre S."/>
            <person name="Alfoldi J."/>
            <person name="Beal K."/>
            <person name="Chang J."/>
            <person name="Clawson H."/>
            <person name="Cuff J."/>
            <person name="Di Palma F."/>
            <person name="Fitzgerald S."/>
            <person name="Flicek P."/>
            <person name="Guttman M."/>
            <person name="Hubisz M.J."/>
            <person name="Jaffe D.B."/>
            <person name="Jungreis I."/>
            <person name="Kent W.J."/>
            <person name="Kostka D."/>
            <person name="Lara M."/>
            <person name="Martins A.L."/>
            <person name="Massingham T."/>
            <person name="Moltke I."/>
            <person name="Raney B.J."/>
            <person name="Rasmussen M.D."/>
            <person name="Robinson J."/>
            <person name="Stark A."/>
            <person name="Vilella A.J."/>
            <person name="Wen J."/>
            <person name="Xie X."/>
            <person name="Zody M.C."/>
            <person name="Baldwin J."/>
            <person name="Bloom T."/>
            <person name="Chin C.W."/>
            <person name="Heiman D."/>
            <person name="Nicol R."/>
            <person name="Nusbaum C."/>
            <person name="Young S."/>
            <person name="Wilkinson J."/>
            <person name="Worley K.C."/>
            <person name="Kovar C.L."/>
            <person name="Muzny D.M."/>
            <person name="Gibbs R.A."/>
            <person name="Cree A."/>
            <person name="Dihn H.H."/>
            <person name="Fowler G."/>
            <person name="Jhangiani S."/>
            <person name="Joshi V."/>
            <person name="Lee S."/>
            <person name="Lewis L.R."/>
            <person name="Nazareth L.V."/>
            <person name="Okwuonu G."/>
            <person name="Santibanez J."/>
            <person name="Warren W.C."/>
            <person name="Mardis E.R."/>
            <person name="Weinstock G.M."/>
            <person name="Wilson R.K."/>
            <person name="Delehaunty K."/>
            <person name="Dooling D."/>
            <person name="Fronik C."/>
            <person name="Fulton L."/>
            <person name="Fulton B."/>
            <person name="Graves T."/>
            <person name="Minx P."/>
            <person name="Sodergren E."/>
            <person name="Birney E."/>
            <person name="Margulies E.H."/>
            <person name="Herrero J."/>
            <person name="Green E.D."/>
            <person name="Haussler D."/>
            <person name="Siepel A."/>
            <person name="Goldman N."/>
            <person name="Pollard K.S."/>
            <person name="Pedersen J.S."/>
            <person name="Lander E.S."/>
            <person name="Kellis M."/>
        </authorList>
    </citation>
    <scope>NUCLEOTIDE SEQUENCE [LARGE SCALE GENOMIC DNA]</scope>
    <source>
        <strain evidence="9 10">Thorbecke inbred</strain>
    </source>
</reference>
<dbReference type="GO" id="GO:0005615">
    <property type="term" value="C:extracellular space"/>
    <property type="evidence" value="ECO:0007669"/>
    <property type="project" value="UniProtKB-KW"/>
</dbReference>
<evidence type="ECO:0000256" key="3">
    <source>
        <dbReference type="ARBA" id="ARBA00022514"/>
    </source>
</evidence>
<dbReference type="Pfam" id="PF00048">
    <property type="entry name" value="IL8"/>
    <property type="match status" value="1"/>
</dbReference>
<reference evidence="9" key="3">
    <citation type="submission" date="2025-09" db="UniProtKB">
        <authorList>
            <consortium name="Ensembl"/>
        </authorList>
    </citation>
    <scope>IDENTIFICATION</scope>
    <source>
        <strain evidence="9">Thorbecke</strain>
    </source>
</reference>
<dbReference type="AlphaFoldDB" id="G1SU40"/>
<evidence type="ECO:0000256" key="6">
    <source>
        <dbReference type="ARBA" id="ARBA00023157"/>
    </source>
</evidence>
<dbReference type="STRING" id="9986.ENSOCUP00000006854"/>
<evidence type="ECO:0000256" key="4">
    <source>
        <dbReference type="ARBA" id="ARBA00022525"/>
    </source>
</evidence>
<dbReference type="PaxDb" id="9986-ENSOCUP00000006854"/>
<dbReference type="InterPro" id="IPR001811">
    <property type="entry name" value="Chemokine_IL8-like_dom"/>
</dbReference>
<dbReference type="Gene3D" id="2.40.50.40">
    <property type="match status" value="1"/>
</dbReference>
<evidence type="ECO:0000313" key="10">
    <source>
        <dbReference type="Proteomes" id="UP000001811"/>
    </source>
</evidence>
<sequence length="129" mass="14801">REKERKRNRKAALCTAFPSLVLWFSILPFFSSCCTEVSPHLSRRLLKMVHTCHLQRADGDCDLDAVALYFGRRRFCVTTENHMLKEWMKAQAAKKIGQRIICREKKYNKSSSRGTSVEGSMTGCHKTSS</sequence>
<feature type="compositionally biased region" description="Polar residues" evidence="7">
    <location>
        <begin position="109"/>
        <end position="129"/>
    </location>
</feature>
<feature type="region of interest" description="Disordered" evidence="7">
    <location>
        <begin position="107"/>
        <end position="129"/>
    </location>
</feature>
<dbReference type="eggNOG" id="ENOG502SVUE">
    <property type="taxonomic scope" value="Eukaryota"/>
</dbReference>
<dbReference type="Ensembl" id="ENSOCUT00000007932.3">
    <property type="protein sequence ID" value="ENSOCUP00000006854.3"/>
    <property type="gene ID" value="ENSOCUG00000007934.3"/>
</dbReference>
<dbReference type="EMBL" id="AAGW02030606">
    <property type="status" value="NOT_ANNOTATED_CDS"/>
    <property type="molecule type" value="Genomic_DNA"/>
</dbReference>
<protein>
    <recommendedName>
        <fullName evidence="8">Chemokine interleukin-8-like domain-containing protein</fullName>
    </recommendedName>
</protein>
<keyword evidence="4" id="KW-0964">Secreted</keyword>
<feature type="domain" description="Chemokine interleukin-8-like" evidence="8">
    <location>
        <begin position="31"/>
        <end position="89"/>
    </location>
</feature>
<organism evidence="9 10">
    <name type="scientific">Oryctolagus cuniculus</name>
    <name type="common">Rabbit</name>
    <dbReference type="NCBI Taxonomy" id="9986"/>
    <lineage>
        <taxon>Eukaryota</taxon>
        <taxon>Metazoa</taxon>
        <taxon>Chordata</taxon>
        <taxon>Craniata</taxon>
        <taxon>Vertebrata</taxon>
        <taxon>Euteleostomi</taxon>
        <taxon>Mammalia</taxon>
        <taxon>Eutheria</taxon>
        <taxon>Euarchontoglires</taxon>
        <taxon>Glires</taxon>
        <taxon>Lagomorpha</taxon>
        <taxon>Leporidae</taxon>
        <taxon>Oryctolagus</taxon>
    </lineage>
</organism>
<dbReference type="FunFam" id="2.40.50.40:FF:000019">
    <property type="entry name" value="C-C motif chemokine 27"/>
    <property type="match status" value="1"/>
</dbReference>
<dbReference type="InParanoid" id="G1SU40"/>